<dbReference type="InterPro" id="IPR036236">
    <property type="entry name" value="Znf_C2H2_sf"/>
</dbReference>
<dbReference type="AlphaFoldDB" id="A0A087T6A7"/>
<dbReference type="PANTHER" id="PTHR24379">
    <property type="entry name" value="KRAB AND ZINC FINGER DOMAIN-CONTAINING"/>
    <property type="match status" value="1"/>
</dbReference>
<evidence type="ECO:0000256" key="3">
    <source>
        <dbReference type="ARBA" id="ARBA00022737"/>
    </source>
</evidence>
<reference evidence="11 12" key="1">
    <citation type="submission" date="2013-11" db="EMBL/GenBank/DDBJ databases">
        <title>Genome sequencing of Stegodyphus mimosarum.</title>
        <authorList>
            <person name="Bechsgaard J."/>
        </authorList>
    </citation>
    <scope>NUCLEOTIDE SEQUENCE [LARGE SCALE GENOMIC DNA]</scope>
</reference>
<keyword evidence="3" id="KW-0677">Repeat</keyword>
<dbReference type="SUPFAM" id="SSF57667">
    <property type="entry name" value="beta-beta-alpha zinc fingers"/>
    <property type="match status" value="1"/>
</dbReference>
<evidence type="ECO:0000256" key="8">
    <source>
        <dbReference type="ARBA" id="ARBA00023242"/>
    </source>
</evidence>
<evidence type="ECO:0000256" key="1">
    <source>
        <dbReference type="ARBA" id="ARBA00004123"/>
    </source>
</evidence>
<keyword evidence="4 9" id="KW-0863">Zinc-finger</keyword>
<dbReference type="Proteomes" id="UP000054359">
    <property type="component" value="Unassembled WGS sequence"/>
</dbReference>
<keyword evidence="6" id="KW-0805">Transcription regulation</keyword>
<dbReference type="Pfam" id="PF13894">
    <property type="entry name" value="zf-C2H2_4"/>
    <property type="match status" value="1"/>
</dbReference>
<keyword evidence="7" id="KW-0804">Transcription</keyword>
<feature type="domain" description="C2H2-type" evidence="10">
    <location>
        <begin position="13"/>
        <end position="40"/>
    </location>
</feature>
<feature type="domain" description="C2H2-type" evidence="10">
    <location>
        <begin position="41"/>
        <end position="68"/>
    </location>
</feature>
<organism evidence="11 12">
    <name type="scientific">Stegodyphus mimosarum</name>
    <name type="common">African social velvet spider</name>
    <dbReference type="NCBI Taxonomy" id="407821"/>
    <lineage>
        <taxon>Eukaryota</taxon>
        <taxon>Metazoa</taxon>
        <taxon>Ecdysozoa</taxon>
        <taxon>Arthropoda</taxon>
        <taxon>Chelicerata</taxon>
        <taxon>Arachnida</taxon>
        <taxon>Araneae</taxon>
        <taxon>Araneomorphae</taxon>
        <taxon>Entelegynae</taxon>
        <taxon>Eresoidea</taxon>
        <taxon>Eresidae</taxon>
        <taxon>Stegodyphus</taxon>
    </lineage>
</organism>
<gene>
    <name evidence="11" type="ORF">X975_01142</name>
</gene>
<dbReference type="PROSITE" id="PS00028">
    <property type="entry name" value="ZINC_FINGER_C2H2_1"/>
    <property type="match status" value="1"/>
</dbReference>
<keyword evidence="2" id="KW-0479">Metal-binding</keyword>
<dbReference type="PANTHER" id="PTHR24379:SF121">
    <property type="entry name" value="C2H2-TYPE DOMAIN-CONTAINING PROTEIN"/>
    <property type="match status" value="1"/>
</dbReference>
<keyword evidence="12" id="KW-1185">Reference proteome</keyword>
<protein>
    <submittedName>
        <fullName evidence="11">Zinc finger protein 480</fullName>
    </submittedName>
</protein>
<dbReference type="SMART" id="SM00355">
    <property type="entry name" value="ZnF_C2H2"/>
    <property type="match status" value="2"/>
</dbReference>
<keyword evidence="5" id="KW-0862">Zinc</keyword>
<dbReference type="PROSITE" id="PS50157">
    <property type="entry name" value="ZINC_FINGER_C2H2_2"/>
    <property type="match status" value="2"/>
</dbReference>
<accession>A0A087T6A7</accession>
<feature type="non-terminal residue" evidence="11">
    <location>
        <position position="74"/>
    </location>
</feature>
<name>A0A087T6A7_STEMI</name>
<evidence type="ECO:0000313" key="11">
    <source>
        <dbReference type="EMBL" id="KFM60646.1"/>
    </source>
</evidence>
<dbReference type="STRING" id="407821.A0A087T6A7"/>
<dbReference type="GO" id="GO:0008270">
    <property type="term" value="F:zinc ion binding"/>
    <property type="evidence" value="ECO:0007669"/>
    <property type="project" value="UniProtKB-KW"/>
</dbReference>
<proteinExistence type="predicted"/>
<evidence type="ECO:0000256" key="9">
    <source>
        <dbReference type="PROSITE-ProRule" id="PRU00042"/>
    </source>
</evidence>
<dbReference type="InterPro" id="IPR013087">
    <property type="entry name" value="Znf_C2H2_type"/>
</dbReference>
<evidence type="ECO:0000256" key="6">
    <source>
        <dbReference type="ARBA" id="ARBA00023015"/>
    </source>
</evidence>
<dbReference type="GO" id="GO:0005634">
    <property type="term" value="C:nucleus"/>
    <property type="evidence" value="ECO:0007669"/>
    <property type="project" value="UniProtKB-SubCell"/>
</dbReference>
<evidence type="ECO:0000256" key="7">
    <source>
        <dbReference type="ARBA" id="ARBA00023163"/>
    </source>
</evidence>
<dbReference type="FunFam" id="3.30.160.60:FF:000060">
    <property type="entry name" value="zinc finger protein 436"/>
    <property type="match status" value="1"/>
</dbReference>
<evidence type="ECO:0000256" key="2">
    <source>
        <dbReference type="ARBA" id="ARBA00022723"/>
    </source>
</evidence>
<dbReference type="OrthoDB" id="6434074at2759"/>
<keyword evidence="8" id="KW-0539">Nucleus</keyword>
<dbReference type="EMBL" id="KK113641">
    <property type="protein sequence ID" value="KFM60646.1"/>
    <property type="molecule type" value="Genomic_DNA"/>
</dbReference>
<dbReference type="Gene3D" id="3.30.160.60">
    <property type="entry name" value="Classic Zinc Finger"/>
    <property type="match status" value="1"/>
</dbReference>
<dbReference type="Pfam" id="PF00096">
    <property type="entry name" value="zf-C2H2"/>
    <property type="match status" value="1"/>
</dbReference>
<evidence type="ECO:0000256" key="4">
    <source>
        <dbReference type="ARBA" id="ARBA00022771"/>
    </source>
</evidence>
<evidence type="ECO:0000259" key="10">
    <source>
        <dbReference type="PROSITE" id="PS50157"/>
    </source>
</evidence>
<comment type="subcellular location">
    <subcellularLocation>
        <location evidence="1">Nucleus</location>
    </subcellularLocation>
</comment>
<evidence type="ECO:0000313" key="12">
    <source>
        <dbReference type="Proteomes" id="UP000054359"/>
    </source>
</evidence>
<sequence>MWHHKEKLAPFKYNCTQCPYSTNTASNFKRHSGVHKSSQPYECHICGNRFATFKSLSVHVVIHTGENLPFHSLR</sequence>
<evidence type="ECO:0000256" key="5">
    <source>
        <dbReference type="ARBA" id="ARBA00022833"/>
    </source>
</evidence>